<reference evidence="7 8" key="1">
    <citation type="submission" date="2019-03" db="EMBL/GenBank/DDBJ databases">
        <title>Paracraurococcus aquatilis NE82 genome sequence.</title>
        <authorList>
            <person name="Zhao Y."/>
            <person name="Du Z."/>
        </authorList>
    </citation>
    <scope>NUCLEOTIDE SEQUENCE [LARGE SCALE GENOMIC DNA]</scope>
    <source>
        <strain evidence="7 8">NE82</strain>
    </source>
</reference>
<keyword evidence="3" id="KW-0520">NAD</keyword>
<dbReference type="PANTHER" id="PTHR43060:SF15">
    <property type="entry name" value="3-HYDROXYISOBUTYRATE DEHYDROGENASE-LIKE 1, MITOCHONDRIAL-RELATED"/>
    <property type="match status" value="1"/>
</dbReference>
<dbReference type="PIRSF" id="PIRSF000103">
    <property type="entry name" value="HIBADH"/>
    <property type="match status" value="1"/>
</dbReference>
<sequence>MRIGFIGLGTMGAFMAANLQRSQYRLMVLDARPDAAARHIEAGAAWAATPREIAGQCDIVFTSLPGPAEVEAVVFGPDGLLEGARPGLAYFDLSTSSQALMRRVHAALAEKGAHGFDAPVSGGPKGAETGRLAIWVGGDRTGFEAHRKVLDAIGDQVAYIGPIGSATVAKLVHNMAGYAIQTALAEVFTMGVKAGMDPLELWKAVRQGALGRRRTFDRLADQFLIDRYDPPAFALRLAHKDVTLATSLGRELGVPMRLCQLTLEDMNEALNRGWGQRDSRIPMRLQAERAGVQMGADPAAVQAVLDADGG</sequence>
<keyword evidence="8" id="KW-1185">Reference proteome</keyword>
<dbReference type="PROSITE" id="PS00895">
    <property type="entry name" value="3_HYDROXYISOBUT_DH"/>
    <property type="match status" value="1"/>
</dbReference>
<dbReference type="AlphaFoldDB" id="A0A4R4DCE7"/>
<comment type="similarity">
    <text evidence="1">Belongs to the HIBADH-related family.</text>
</comment>
<dbReference type="RefSeq" id="WP_132292112.1">
    <property type="nucleotide sequence ID" value="NZ_SKBM01000017.1"/>
</dbReference>
<dbReference type="InterPro" id="IPR029154">
    <property type="entry name" value="HIBADH-like_NADP-bd"/>
</dbReference>
<evidence type="ECO:0000256" key="2">
    <source>
        <dbReference type="ARBA" id="ARBA00023002"/>
    </source>
</evidence>
<dbReference type="PANTHER" id="PTHR43060">
    <property type="entry name" value="3-HYDROXYISOBUTYRATE DEHYDROGENASE-LIKE 1, MITOCHONDRIAL-RELATED"/>
    <property type="match status" value="1"/>
</dbReference>
<feature type="active site" evidence="4">
    <location>
        <position position="170"/>
    </location>
</feature>
<comment type="caution">
    <text evidence="7">The sequence shown here is derived from an EMBL/GenBank/DDBJ whole genome shotgun (WGS) entry which is preliminary data.</text>
</comment>
<gene>
    <name evidence="7" type="ORF">EXY23_17225</name>
</gene>
<evidence type="ECO:0000313" key="7">
    <source>
        <dbReference type="EMBL" id="TCZ57929.1"/>
    </source>
</evidence>
<feature type="domain" description="3-hydroxyisobutyrate dehydrogenase-like NAD-binding" evidence="6">
    <location>
        <begin position="164"/>
        <end position="280"/>
    </location>
</feature>
<name>A0A4R4DCE7_9PROT</name>
<dbReference type="SUPFAM" id="SSF51735">
    <property type="entry name" value="NAD(P)-binding Rossmann-fold domains"/>
    <property type="match status" value="1"/>
</dbReference>
<dbReference type="Gene3D" id="3.40.50.720">
    <property type="entry name" value="NAD(P)-binding Rossmann-like Domain"/>
    <property type="match status" value="1"/>
</dbReference>
<organism evidence="7 8">
    <name type="scientific">Roseicella aquatilis</name>
    <dbReference type="NCBI Taxonomy" id="2527868"/>
    <lineage>
        <taxon>Bacteria</taxon>
        <taxon>Pseudomonadati</taxon>
        <taxon>Pseudomonadota</taxon>
        <taxon>Alphaproteobacteria</taxon>
        <taxon>Acetobacterales</taxon>
        <taxon>Roseomonadaceae</taxon>
        <taxon>Roseicella</taxon>
    </lineage>
</organism>
<feature type="domain" description="6-phosphogluconate dehydrogenase NADP-binding" evidence="5">
    <location>
        <begin position="2"/>
        <end position="161"/>
    </location>
</feature>
<dbReference type="InterPro" id="IPR013328">
    <property type="entry name" value="6PGD_dom2"/>
</dbReference>
<dbReference type="GO" id="GO:0016491">
    <property type="term" value="F:oxidoreductase activity"/>
    <property type="evidence" value="ECO:0007669"/>
    <property type="project" value="UniProtKB-KW"/>
</dbReference>
<evidence type="ECO:0000256" key="1">
    <source>
        <dbReference type="ARBA" id="ARBA00009080"/>
    </source>
</evidence>
<dbReference type="InterPro" id="IPR015815">
    <property type="entry name" value="HIBADH-related"/>
</dbReference>
<dbReference type="InterPro" id="IPR036291">
    <property type="entry name" value="NAD(P)-bd_dom_sf"/>
</dbReference>
<evidence type="ECO:0000313" key="8">
    <source>
        <dbReference type="Proteomes" id="UP000295023"/>
    </source>
</evidence>
<dbReference type="InterPro" id="IPR008927">
    <property type="entry name" value="6-PGluconate_DH-like_C_sf"/>
</dbReference>
<dbReference type="GO" id="GO:0016054">
    <property type="term" value="P:organic acid catabolic process"/>
    <property type="evidence" value="ECO:0007669"/>
    <property type="project" value="UniProtKB-ARBA"/>
</dbReference>
<evidence type="ECO:0000256" key="3">
    <source>
        <dbReference type="ARBA" id="ARBA00023027"/>
    </source>
</evidence>
<accession>A0A4R4DCE7</accession>
<dbReference type="GO" id="GO:0050661">
    <property type="term" value="F:NADP binding"/>
    <property type="evidence" value="ECO:0007669"/>
    <property type="project" value="InterPro"/>
</dbReference>
<dbReference type="Gene3D" id="1.10.1040.10">
    <property type="entry name" value="N-(1-d-carboxylethyl)-l-norvaline Dehydrogenase, domain 2"/>
    <property type="match status" value="1"/>
</dbReference>
<dbReference type="InterPro" id="IPR006115">
    <property type="entry name" value="6PGDH_NADP-bd"/>
</dbReference>
<dbReference type="SUPFAM" id="SSF48179">
    <property type="entry name" value="6-phosphogluconate dehydrogenase C-terminal domain-like"/>
    <property type="match status" value="1"/>
</dbReference>
<dbReference type="InterPro" id="IPR002204">
    <property type="entry name" value="3-OH-isobutyrate_DH-rel_CS"/>
</dbReference>
<dbReference type="GO" id="GO:0051287">
    <property type="term" value="F:NAD binding"/>
    <property type="evidence" value="ECO:0007669"/>
    <property type="project" value="InterPro"/>
</dbReference>
<evidence type="ECO:0000256" key="4">
    <source>
        <dbReference type="PIRSR" id="PIRSR000103-1"/>
    </source>
</evidence>
<proteinExistence type="inferred from homology"/>
<evidence type="ECO:0000259" key="6">
    <source>
        <dbReference type="Pfam" id="PF14833"/>
    </source>
</evidence>
<dbReference type="Pfam" id="PF03446">
    <property type="entry name" value="NAD_binding_2"/>
    <property type="match status" value="1"/>
</dbReference>
<dbReference type="OrthoDB" id="9812907at2"/>
<evidence type="ECO:0000259" key="5">
    <source>
        <dbReference type="Pfam" id="PF03446"/>
    </source>
</evidence>
<protein>
    <submittedName>
        <fullName evidence="7">NAD(P)-dependent oxidoreductase</fullName>
    </submittedName>
</protein>
<keyword evidence="2" id="KW-0560">Oxidoreductase</keyword>
<dbReference type="EMBL" id="SKBM01000017">
    <property type="protein sequence ID" value="TCZ57929.1"/>
    <property type="molecule type" value="Genomic_DNA"/>
</dbReference>
<dbReference type="Pfam" id="PF14833">
    <property type="entry name" value="NAD_binding_11"/>
    <property type="match status" value="1"/>
</dbReference>
<dbReference type="Proteomes" id="UP000295023">
    <property type="component" value="Unassembled WGS sequence"/>
</dbReference>